<accession>J7J2Q5</accession>
<dbReference type="EMBL" id="CP003629">
    <property type="protein sequence ID" value="AFQ45256.1"/>
    <property type="molecule type" value="Genomic_DNA"/>
</dbReference>
<organism evidence="2 3">
    <name type="scientific">Desulfosporosinus meridiei (strain ATCC BAA-275 / DSM 13257 / KCTC 12902 / NCIMB 13706 / S10)</name>
    <dbReference type="NCBI Taxonomy" id="768704"/>
    <lineage>
        <taxon>Bacteria</taxon>
        <taxon>Bacillati</taxon>
        <taxon>Bacillota</taxon>
        <taxon>Clostridia</taxon>
        <taxon>Eubacteriales</taxon>
        <taxon>Desulfitobacteriaceae</taxon>
        <taxon>Desulfosporosinus</taxon>
    </lineage>
</organism>
<reference evidence="3" key="2">
    <citation type="submission" date="2012-08" db="EMBL/GenBank/DDBJ databases">
        <title>Finished genome of Desulfosporosinus meridiei DSM 13257.</title>
        <authorList>
            <person name="Huntemann M."/>
            <person name="Wei C.-L."/>
            <person name="Han J."/>
            <person name="Detter J.C."/>
            <person name="Han C."/>
            <person name="Davenport K."/>
            <person name="Daligault H."/>
            <person name="Erkkila T."/>
            <person name="Gu W."/>
            <person name="Munk A.C.C."/>
            <person name="Teshima H."/>
            <person name="Xu Y."/>
            <person name="Chain P."/>
            <person name="Tapia R."/>
            <person name="Chen A."/>
            <person name="Krypides N."/>
            <person name="Mavromatis K."/>
            <person name="Markowitz V."/>
            <person name="Szeto E."/>
            <person name="Ivanova N."/>
            <person name="Mikhailova N."/>
            <person name="Ovchinnikova G."/>
            <person name="Pagani I."/>
            <person name="Pati A."/>
            <person name="Goodwin L."/>
            <person name="Peters L."/>
            <person name="Pitluck S."/>
            <person name="Woyke T."/>
            <person name="Pester M."/>
            <person name="Spring S."/>
            <person name="Ollivier B."/>
            <person name="Rattei T."/>
            <person name="Klenk H.-P."/>
            <person name="Wagner M."/>
            <person name="Loy A."/>
        </authorList>
    </citation>
    <scope>NUCLEOTIDE SEQUENCE [LARGE SCALE GENOMIC DNA]</scope>
    <source>
        <strain evidence="3">ATCC BAA-275 / DSM 13257 / NCIMB 13706 / S10</strain>
    </source>
</reference>
<dbReference type="OrthoDB" id="2086394at2"/>
<dbReference type="eggNOG" id="ENOG50306E8">
    <property type="taxonomic scope" value="Bacteria"/>
</dbReference>
<protein>
    <submittedName>
        <fullName evidence="2">Uncharacterized protein</fullName>
    </submittedName>
</protein>
<name>J7J2Q5_DESMD</name>
<proteinExistence type="predicted"/>
<keyword evidence="3" id="KW-1185">Reference proteome</keyword>
<evidence type="ECO:0000256" key="1">
    <source>
        <dbReference type="SAM" id="SignalP"/>
    </source>
</evidence>
<dbReference type="AlphaFoldDB" id="J7J2Q5"/>
<reference evidence="2 3" key="1">
    <citation type="journal article" date="2012" name="J. Bacteriol.">
        <title>Complete genome sequences of Desulfosporosinus orientis DSM765T, Desulfosporosinus youngiae DSM17734T, Desulfosporosinus meridiei DSM13257T, and Desulfosporosinus acidiphilus DSM22704T.</title>
        <authorList>
            <person name="Pester M."/>
            <person name="Brambilla E."/>
            <person name="Alazard D."/>
            <person name="Rattei T."/>
            <person name="Weinmaier T."/>
            <person name="Han J."/>
            <person name="Lucas S."/>
            <person name="Lapidus A."/>
            <person name="Cheng J.F."/>
            <person name="Goodwin L."/>
            <person name="Pitluck S."/>
            <person name="Peters L."/>
            <person name="Ovchinnikova G."/>
            <person name="Teshima H."/>
            <person name="Detter J.C."/>
            <person name="Han C.S."/>
            <person name="Tapia R."/>
            <person name="Land M.L."/>
            <person name="Hauser L."/>
            <person name="Kyrpides N.C."/>
            <person name="Ivanova N.N."/>
            <person name="Pagani I."/>
            <person name="Huntmann M."/>
            <person name="Wei C.L."/>
            <person name="Davenport K.W."/>
            <person name="Daligault H."/>
            <person name="Chain P.S."/>
            <person name="Chen A."/>
            <person name="Mavromatis K."/>
            <person name="Markowitz V."/>
            <person name="Szeto E."/>
            <person name="Mikhailova N."/>
            <person name="Pati A."/>
            <person name="Wagner M."/>
            <person name="Woyke T."/>
            <person name="Ollivier B."/>
            <person name="Klenk H.P."/>
            <person name="Spring S."/>
            <person name="Loy A."/>
        </authorList>
    </citation>
    <scope>NUCLEOTIDE SEQUENCE [LARGE SCALE GENOMIC DNA]</scope>
    <source>
        <strain evidence="3">ATCC BAA-275 / DSM 13257 / NCIMB 13706 / S10</strain>
    </source>
</reference>
<gene>
    <name evidence="2" type="ordered locus">Desmer_3398</name>
</gene>
<dbReference type="RefSeq" id="WP_014904165.1">
    <property type="nucleotide sequence ID" value="NC_018515.1"/>
</dbReference>
<dbReference type="HOGENOM" id="CLU_1516129_0_0_9"/>
<evidence type="ECO:0000313" key="2">
    <source>
        <dbReference type="EMBL" id="AFQ45256.1"/>
    </source>
</evidence>
<evidence type="ECO:0000313" key="3">
    <source>
        <dbReference type="Proteomes" id="UP000005262"/>
    </source>
</evidence>
<feature type="chain" id="PRO_5003793168" evidence="1">
    <location>
        <begin position="24"/>
        <end position="171"/>
    </location>
</feature>
<feature type="signal peptide" evidence="1">
    <location>
        <begin position="1"/>
        <end position="23"/>
    </location>
</feature>
<keyword evidence="1" id="KW-0732">Signal</keyword>
<dbReference type="Proteomes" id="UP000005262">
    <property type="component" value="Chromosome"/>
</dbReference>
<sequence length="171" mass="18759">MKKVLTMIISAMLLLSVTIPAVAASDNAKFSNHSEVKARDDVSVKEIYNGVSPTEPTDQTKDITPQGTGIPTSVWNIVDNGQYDFSGYSNYQVLYTNYKFTGKTSYTVRITNTGSSNLILKAKNILSTYLTETLEPGHSYGFRVDVPSSTTQFYLLFDGGGSSISFDGFIY</sequence>
<dbReference type="KEGG" id="dmi:Desmer_3398"/>